<keyword evidence="2" id="KW-1185">Reference proteome</keyword>
<dbReference type="EnsemblMetazoa" id="GPPI010905-RA">
    <property type="protein sequence ID" value="GPPI010905-PA"/>
    <property type="gene ID" value="GPPI010905"/>
</dbReference>
<dbReference type="AlphaFoldDB" id="A0A1B0AWB5"/>
<sequence length="91" mass="10768">MMILNGNEYFLLRKHCTLERTPPKPYSTSWRIEKPKTKKVDDACCSIYVRQNTLHWHRYSQHLVNEVDDDNDDDNNDDGVYNDNVVIVVVQ</sequence>
<evidence type="ECO:0000313" key="1">
    <source>
        <dbReference type="EnsemblMetazoa" id="GPPI010905-PA"/>
    </source>
</evidence>
<name>A0A1B0AWB5_9MUSC</name>
<accession>A0A1B0AWB5</accession>
<reference evidence="2" key="1">
    <citation type="submission" date="2015-01" db="EMBL/GenBank/DDBJ databases">
        <authorList>
            <person name="Aksoy S."/>
            <person name="Warren W."/>
            <person name="Wilson R.K."/>
        </authorList>
    </citation>
    <scope>NUCLEOTIDE SEQUENCE [LARGE SCALE GENOMIC DNA]</scope>
    <source>
        <strain evidence="2">IAEA</strain>
    </source>
</reference>
<organism evidence="1 2">
    <name type="scientific">Glossina palpalis gambiensis</name>
    <dbReference type="NCBI Taxonomy" id="67801"/>
    <lineage>
        <taxon>Eukaryota</taxon>
        <taxon>Metazoa</taxon>
        <taxon>Ecdysozoa</taxon>
        <taxon>Arthropoda</taxon>
        <taxon>Hexapoda</taxon>
        <taxon>Insecta</taxon>
        <taxon>Pterygota</taxon>
        <taxon>Neoptera</taxon>
        <taxon>Endopterygota</taxon>
        <taxon>Diptera</taxon>
        <taxon>Brachycera</taxon>
        <taxon>Muscomorpha</taxon>
        <taxon>Hippoboscoidea</taxon>
        <taxon>Glossinidae</taxon>
        <taxon>Glossina</taxon>
    </lineage>
</organism>
<protein>
    <submittedName>
        <fullName evidence="1">Uncharacterized protein</fullName>
    </submittedName>
</protein>
<reference evidence="1" key="2">
    <citation type="submission" date="2020-05" db="UniProtKB">
        <authorList>
            <consortium name="EnsemblMetazoa"/>
        </authorList>
    </citation>
    <scope>IDENTIFICATION</scope>
    <source>
        <strain evidence="1">IAEA</strain>
    </source>
</reference>
<evidence type="ECO:0000313" key="2">
    <source>
        <dbReference type="Proteomes" id="UP000092460"/>
    </source>
</evidence>
<dbReference type="Proteomes" id="UP000092460">
    <property type="component" value="Unassembled WGS sequence"/>
</dbReference>
<dbReference type="EMBL" id="JXJN01004627">
    <property type="status" value="NOT_ANNOTATED_CDS"/>
    <property type="molecule type" value="Genomic_DNA"/>
</dbReference>
<dbReference type="VEuPathDB" id="VectorBase:GPPI010905"/>
<proteinExistence type="predicted"/>